<name>A0A1R2CCA4_9CILI</name>
<dbReference type="EMBL" id="MPUH01000200">
    <property type="protein sequence ID" value="OMJ86615.1"/>
    <property type="molecule type" value="Genomic_DNA"/>
</dbReference>
<evidence type="ECO:0000313" key="1">
    <source>
        <dbReference type="EMBL" id="OMJ86615.1"/>
    </source>
</evidence>
<comment type="caution">
    <text evidence="1">The sequence shown here is derived from an EMBL/GenBank/DDBJ whole genome shotgun (WGS) entry which is preliminary data.</text>
</comment>
<dbReference type="AlphaFoldDB" id="A0A1R2CCA4"/>
<gene>
    <name evidence="1" type="ORF">SteCoe_11830</name>
</gene>
<dbReference type="OrthoDB" id="321111at2759"/>
<protein>
    <submittedName>
        <fullName evidence="1">Uncharacterized protein</fullName>
    </submittedName>
</protein>
<organism evidence="1 2">
    <name type="scientific">Stentor coeruleus</name>
    <dbReference type="NCBI Taxonomy" id="5963"/>
    <lineage>
        <taxon>Eukaryota</taxon>
        <taxon>Sar</taxon>
        <taxon>Alveolata</taxon>
        <taxon>Ciliophora</taxon>
        <taxon>Postciliodesmatophora</taxon>
        <taxon>Heterotrichea</taxon>
        <taxon>Heterotrichida</taxon>
        <taxon>Stentoridae</taxon>
        <taxon>Stentor</taxon>
    </lineage>
</organism>
<evidence type="ECO:0000313" key="2">
    <source>
        <dbReference type="Proteomes" id="UP000187209"/>
    </source>
</evidence>
<sequence length="99" mass="11510">MLVVRRSLCLVRKFVSTNHGIEDVIRNKGKTDEDLYFVRKDKQILKALMDKLDQAIPDDANNPEKMKKSRDGLVEVIRKHNIKPSEGFIEDLIDWKVGF</sequence>
<dbReference type="Proteomes" id="UP000187209">
    <property type="component" value="Unassembled WGS sequence"/>
</dbReference>
<keyword evidence="2" id="KW-1185">Reference proteome</keyword>
<accession>A0A1R2CCA4</accession>
<reference evidence="1 2" key="1">
    <citation type="submission" date="2016-11" db="EMBL/GenBank/DDBJ databases">
        <title>The macronuclear genome of Stentor coeruleus: a giant cell with tiny introns.</title>
        <authorList>
            <person name="Slabodnick M."/>
            <person name="Ruby J.G."/>
            <person name="Reiff S.B."/>
            <person name="Swart E.C."/>
            <person name="Gosai S."/>
            <person name="Prabakaran S."/>
            <person name="Witkowska E."/>
            <person name="Larue G.E."/>
            <person name="Fisher S."/>
            <person name="Freeman R.M."/>
            <person name="Gunawardena J."/>
            <person name="Chu W."/>
            <person name="Stover N.A."/>
            <person name="Gregory B.D."/>
            <person name="Nowacki M."/>
            <person name="Derisi J."/>
            <person name="Roy S.W."/>
            <person name="Marshall W.F."/>
            <person name="Sood P."/>
        </authorList>
    </citation>
    <scope>NUCLEOTIDE SEQUENCE [LARGE SCALE GENOMIC DNA]</scope>
    <source>
        <strain evidence="1">WM001</strain>
    </source>
</reference>
<proteinExistence type="predicted"/>